<dbReference type="SUPFAM" id="SSF57756">
    <property type="entry name" value="Retrovirus zinc finger-like domains"/>
    <property type="match status" value="1"/>
</dbReference>
<sequence length="390" mass="42855">MFGNRFQSPPSKRSGFNRPGPIRNNDACRLCGRIHGTAPCPARTGACFKCGQQGHIARFCPKKQRGQPQLLPPPPPMRQIGGYAPQAAPQGGQQRPPAQGTVYAITQGQAEATPGVITGTVSLNDQPAYALFDSGATHSFIAEQYVRMLGLNPVLLESAICISTPLKDKVIAALGCLGCKLEIGERVGKIDLLVLAMYDFDLIIGMDWLTNQRAKMDCYRKAIQFDPLEGKSFEFVGNRGGPSISLISSPEATRLLDEGCRGYLATVVDMTVEELKMEDIAVVQEFPDVFPKELPGLPPEREIEFVIELAPGTEPISKAPYRMVLSELKELKVQMQELLDKGFIRPSASPWGAPVLFVKKKDGSLRLCIDYRQLNQVTIKNKYPLPRIDD</sequence>
<reference evidence="4 5" key="1">
    <citation type="submission" date="2024-11" db="EMBL/GenBank/DDBJ databases">
        <title>Chromosome-level genome assembly of Eucalyptus globulus Labill. provides insights into its genome evolution.</title>
        <authorList>
            <person name="Li X."/>
        </authorList>
    </citation>
    <scope>NUCLEOTIDE SEQUENCE [LARGE SCALE GENOMIC DNA]</scope>
    <source>
        <strain evidence="4">CL2024</strain>
        <tissue evidence="4">Fresh tender leaves</tissue>
    </source>
</reference>
<gene>
    <name evidence="4" type="ORF">ACJRO7_027215</name>
</gene>
<dbReference type="PROSITE" id="PS50158">
    <property type="entry name" value="ZF_CCHC"/>
    <property type="match status" value="1"/>
</dbReference>
<dbReference type="CDD" id="cd01647">
    <property type="entry name" value="RT_LTR"/>
    <property type="match status" value="1"/>
</dbReference>
<dbReference type="InterPro" id="IPR001878">
    <property type="entry name" value="Znf_CCHC"/>
</dbReference>
<evidence type="ECO:0000313" key="4">
    <source>
        <dbReference type="EMBL" id="KAL3730171.1"/>
    </source>
</evidence>
<dbReference type="SUPFAM" id="SSF56672">
    <property type="entry name" value="DNA/RNA polymerases"/>
    <property type="match status" value="1"/>
</dbReference>
<feature type="domain" description="CCHC-type" evidence="3">
    <location>
        <begin position="47"/>
        <end position="62"/>
    </location>
</feature>
<name>A0ABD3JQE6_EUCGL</name>
<dbReference type="InterPro" id="IPR036875">
    <property type="entry name" value="Znf_CCHC_sf"/>
</dbReference>
<evidence type="ECO:0000313" key="5">
    <source>
        <dbReference type="Proteomes" id="UP001634007"/>
    </source>
</evidence>
<dbReference type="AlphaFoldDB" id="A0ABD3JQE6"/>
<evidence type="ECO:0000256" key="2">
    <source>
        <dbReference type="SAM" id="MobiDB-lite"/>
    </source>
</evidence>
<dbReference type="InterPro" id="IPR021109">
    <property type="entry name" value="Peptidase_aspartic_dom_sf"/>
</dbReference>
<dbReference type="Pfam" id="PF00098">
    <property type="entry name" value="zf-CCHC"/>
    <property type="match status" value="1"/>
</dbReference>
<dbReference type="CDD" id="cd00303">
    <property type="entry name" value="retropepsin_like"/>
    <property type="match status" value="1"/>
</dbReference>
<feature type="region of interest" description="Disordered" evidence="2">
    <location>
        <begin position="75"/>
        <end position="98"/>
    </location>
</feature>
<dbReference type="InterPro" id="IPR043502">
    <property type="entry name" value="DNA/RNA_pol_sf"/>
</dbReference>
<accession>A0ABD3JQE6</accession>
<dbReference type="PROSITE" id="PS00141">
    <property type="entry name" value="ASP_PROTEASE"/>
    <property type="match status" value="1"/>
</dbReference>
<dbReference type="SUPFAM" id="SSF50630">
    <property type="entry name" value="Acid proteases"/>
    <property type="match status" value="1"/>
</dbReference>
<dbReference type="Gene3D" id="3.10.10.10">
    <property type="entry name" value="HIV Type 1 Reverse Transcriptase, subunit A, domain 1"/>
    <property type="match status" value="1"/>
</dbReference>
<dbReference type="Gene3D" id="2.40.70.10">
    <property type="entry name" value="Acid Proteases"/>
    <property type="match status" value="1"/>
</dbReference>
<comment type="caution">
    <text evidence="4">The sequence shown here is derived from an EMBL/GenBank/DDBJ whole genome shotgun (WGS) entry which is preliminary data.</text>
</comment>
<dbReference type="PANTHER" id="PTHR15503:SF45">
    <property type="entry name" value="RNA-DIRECTED DNA POLYMERASE HOMOLOG"/>
    <property type="match status" value="1"/>
</dbReference>
<proteinExistence type="predicted"/>
<keyword evidence="1" id="KW-0479">Metal-binding</keyword>
<evidence type="ECO:0000259" key="3">
    <source>
        <dbReference type="PROSITE" id="PS50158"/>
    </source>
</evidence>
<dbReference type="InterPro" id="IPR032567">
    <property type="entry name" value="RTL1-rel"/>
</dbReference>
<evidence type="ECO:0000256" key="1">
    <source>
        <dbReference type="PROSITE-ProRule" id="PRU00047"/>
    </source>
</evidence>
<dbReference type="Proteomes" id="UP001634007">
    <property type="component" value="Unassembled WGS sequence"/>
</dbReference>
<feature type="compositionally biased region" description="Low complexity" evidence="2">
    <location>
        <begin position="81"/>
        <end position="98"/>
    </location>
</feature>
<organism evidence="4 5">
    <name type="scientific">Eucalyptus globulus</name>
    <name type="common">Tasmanian blue gum</name>
    <dbReference type="NCBI Taxonomy" id="34317"/>
    <lineage>
        <taxon>Eukaryota</taxon>
        <taxon>Viridiplantae</taxon>
        <taxon>Streptophyta</taxon>
        <taxon>Embryophyta</taxon>
        <taxon>Tracheophyta</taxon>
        <taxon>Spermatophyta</taxon>
        <taxon>Magnoliopsida</taxon>
        <taxon>eudicotyledons</taxon>
        <taxon>Gunneridae</taxon>
        <taxon>Pentapetalae</taxon>
        <taxon>rosids</taxon>
        <taxon>malvids</taxon>
        <taxon>Myrtales</taxon>
        <taxon>Myrtaceae</taxon>
        <taxon>Myrtoideae</taxon>
        <taxon>Eucalypteae</taxon>
        <taxon>Eucalyptus</taxon>
    </lineage>
</organism>
<feature type="compositionally biased region" description="Polar residues" evidence="2">
    <location>
        <begin position="1"/>
        <end position="11"/>
    </location>
</feature>
<keyword evidence="1" id="KW-0862">Zinc</keyword>
<keyword evidence="1" id="KW-0863">Zinc-finger</keyword>
<protein>
    <recommendedName>
        <fullName evidence="3">CCHC-type domain-containing protein</fullName>
    </recommendedName>
</protein>
<dbReference type="SMART" id="SM00343">
    <property type="entry name" value="ZnF_C2HC"/>
    <property type="match status" value="1"/>
</dbReference>
<dbReference type="InterPro" id="IPR001969">
    <property type="entry name" value="Aspartic_peptidase_AS"/>
</dbReference>
<dbReference type="EMBL" id="JBJKBG010000007">
    <property type="protein sequence ID" value="KAL3730171.1"/>
    <property type="molecule type" value="Genomic_DNA"/>
</dbReference>
<dbReference type="Pfam" id="PF08284">
    <property type="entry name" value="RVP_2"/>
    <property type="match status" value="1"/>
</dbReference>
<keyword evidence="5" id="KW-1185">Reference proteome</keyword>
<dbReference type="PANTHER" id="PTHR15503">
    <property type="entry name" value="LDOC1 RELATED"/>
    <property type="match status" value="1"/>
</dbReference>
<dbReference type="GO" id="GO:0008270">
    <property type="term" value="F:zinc ion binding"/>
    <property type="evidence" value="ECO:0007669"/>
    <property type="project" value="UniProtKB-KW"/>
</dbReference>
<feature type="region of interest" description="Disordered" evidence="2">
    <location>
        <begin position="1"/>
        <end position="22"/>
    </location>
</feature>
<dbReference type="Gene3D" id="4.10.60.10">
    <property type="entry name" value="Zinc finger, CCHC-type"/>
    <property type="match status" value="1"/>
</dbReference>